<feature type="domain" description="Flavin reductase like" evidence="2">
    <location>
        <begin position="14"/>
        <end position="127"/>
    </location>
</feature>
<dbReference type="GO" id="GO:0010181">
    <property type="term" value="F:FMN binding"/>
    <property type="evidence" value="ECO:0007669"/>
    <property type="project" value="InterPro"/>
</dbReference>
<dbReference type="Pfam" id="PF01613">
    <property type="entry name" value="Flavin_Reduct"/>
    <property type="match status" value="1"/>
</dbReference>
<organism evidence="3">
    <name type="scientific">marine sediment metagenome</name>
    <dbReference type="NCBI Taxonomy" id="412755"/>
    <lineage>
        <taxon>unclassified sequences</taxon>
        <taxon>metagenomes</taxon>
        <taxon>ecological metagenomes</taxon>
    </lineage>
</organism>
<proteinExistence type="predicted"/>
<dbReference type="InterPro" id="IPR050268">
    <property type="entry name" value="NADH-dep_flavin_reductase"/>
</dbReference>
<feature type="non-terminal residue" evidence="3">
    <location>
        <position position="128"/>
    </location>
</feature>
<name>X0U7Z6_9ZZZZ</name>
<gene>
    <name evidence="3" type="ORF">S01H1_02091</name>
</gene>
<evidence type="ECO:0000313" key="3">
    <source>
        <dbReference type="EMBL" id="GAF84625.1"/>
    </source>
</evidence>
<dbReference type="PANTHER" id="PTHR30466">
    <property type="entry name" value="FLAVIN REDUCTASE"/>
    <property type="match status" value="1"/>
</dbReference>
<keyword evidence="1" id="KW-0560">Oxidoreductase</keyword>
<dbReference type="SUPFAM" id="SSF50475">
    <property type="entry name" value="FMN-binding split barrel"/>
    <property type="match status" value="1"/>
</dbReference>
<dbReference type="EMBL" id="BARS01000974">
    <property type="protein sequence ID" value="GAF84625.1"/>
    <property type="molecule type" value="Genomic_DNA"/>
</dbReference>
<dbReference type="GO" id="GO:0042602">
    <property type="term" value="F:riboflavin reductase (NADPH) activity"/>
    <property type="evidence" value="ECO:0007669"/>
    <property type="project" value="TreeGrafter"/>
</dbReference>
<sequence length="128" mass="14421">MKNERLTRIYEALSKISYGIYVVSSKKGNEINGQIVNSLFGIVPNPPTVAVSINKENLTHEYIQNSRVFSVSILLEDTSMSFIGRFGFKSGRDIKKFDGVRYKIEKTQAPILLDNSIAYLEAKVTKEV</sequence>
<dbReference type="Gene3D" id="2.30.110.10">
    <property type="entry name" value="Electron Transport, Fmn-binding Protein, Chain A"/>
    <property type="match status" value="1"/>
</dbReference>
<comment type="caution">
    <text evidence="3">The sequence shown here is derived from an EMBL/GenBank/DDBJ whole genome shotgun (WGS) entry which is preliminary data.</text>
</comment>
<evidence type="ECO:0000256" key="1">
    <source>
        <dbReference type="ARBA" id="ARBA00023002"/>
    </source>
</evidence>
<evidence type="ECO:0000259" key="2">
    <source>
        <dbReference type="Pfam" id="PF01613"/>
    </source>
</evidence>
<dbReference type="PANTHER" id="PTHR30466:SF1">
    <property type="entry name" value="FMN REDUCTASE (NADH) RUTF"/>
    <property type="match status" value="1"/>
</dbReference>
<protein>
    <recommendedName>
        <fullName evidence="2">Flavin reductase like domain-containing protein</fullName>
    </recommendedName>
</protein>
<dbReference type="InterPro" id="IPR002563">
    <property type="entry name" value="Flavin_Rdtase-like_dom"/>
</dbReference>
<accession>X0U7Z6</accession>
<dbReference type="InterPro" id="IPR012349">
    <property type="entry name" value="Split_barrel_FMN-bd"/>
</dbReference>
<reference evidence="3" key="1">
    <citation type="journal article" date="2014" name="Front. Microbiol.">
        <title>High frequency of phylogenetically diverse reductive dehalogenase-homologous genes in deep subseafloor sedimentary metagenomes.</title>
        <authorList>
            <person name="Kawai M."/>
            <person name="Futagami T."/>
            <person name="Toyoda A."/>
            <person name="Takaki Y."/>
            <person name="Nishi S."/>
            <person name="Hori S."/>
            <person name="Arai W."/>
            <person name="Tsubouchi T."/>
            <person name="Morono Y."/>
            <person name="Uchiyama I."/>
            <person name="Ito T."/>
            <person name="Fujiyama A."/>
            <person name="Inagaki F."/>
            <person name="Takami H."/>
        </authorList>
    </citation>
    <scope>NUCLEOTIDE SEQUENCE</scope>
    <source>
        <strain evidence="3">Expedition CK06-06</strain>
    </source>
</reference>
<dbReference type="AlphaFoldDB" id="X0U7Z6"/>